<reference evidence="3 4" key="1">
    <citation type="journal article" date="2020" name="IScience">
        <title>Genome Sequencing of the Endangered Kingdonia uniflora (Circaeasteraceae, Ranunculales) Reveals Potential Mechanisms of Evolutionary Specialization.</title>
        <authorList>
            <person name="Sun Y."/>
            <person name="Deng T."/>
            <person name="Zhang A."/>
            <person name="Moore M.J."/>
            <person name="Landis J.B."/>
            <person name="Lin N."/>
            <person name="Zhang H."/>
            <person name="Zhang X."/>
            <person name="Huang J."/>
            <person name="Zhang X."/>
            <person name="Sun H."/>
            <person name="Wang H."/>
        </authorList>
    </citation>
    <scope>NUCLEOTIDE SEQUENCE [LARGE SCALE GENOMIC DNA]</scope>
    <source>
        <strain evidence="3">TB1705</strain>
        <tissue evidence="3">Leaf</tissue>
    </source>
</reference>
<evidence type="ECO:0000313" key="4">
    <source>
        <dbReference type="Proteomes" id="UP000541444"/>
    </source>
</evidence>
<evidence type="ECO:0000256" key="1">
    <source>
        <dbReference type="ARBA" id="ARBA00022723"/>
    </source>
</evidence>
<organism evidence="3 4">
    <name type="scientific">Kingdonia uniflora</name>
    <dbReference type="NCBI Taxonomy" id="39325"/>
    <lineage>
        <taxon>Eukaryota</taxon>
        <taxon>Viridiplantae</taxon>
        <taxon>Streptophyta</taxon>
        <taxon>Embryophyta</taxon>
        <taxon>Tracheophyta</taxon>
        <taxon>Spermatophyta</taxon>
        <taxon>Magnoliopsida</taxon>
        <taxon>Ranunculales</taxon>
        <taxon>Circaeasteraceae</taxon>
        <taxon>Kingdonia</taxon>
    </lineage>
</organism>
<dbReference type="OrthoDB" id="983479at2759"/>
<protein>
    <submittedName>
        <fullName evidence="3">Uncharacterized protein</fullName>
    </submittedName>
</protein>
<keyword evidence="2" id="KW-0862">Zinc</keyword>
<evidence type="ECO:0000313" key="3">
    <source>
        <dbReference type="EMBL" id="KAF6138638.1"/>
    </source>
</evidence>
<evidence type="ECO:0000256" key="2">
    <source>
        <dbReference type="ARBA" id="ARBA00022833"/>
    </source>
</evidence>
<comment type="caution">
    <text evidence="3">The sequence shown here is derived from an EMBL/GenBank/DDBJ whole genome shotgun (WGS) entry which is preliminary data.</text>
</comment>
<dbReference type="Proteomes" id="UP000541444">
    <property type="component" value="Unassembled WGS sequence"/>
</dbReference>
<keyword evidence="4" id="KW-1185">Reference proteome</keyword>
<name>A0A7J7L7X2_9MAGN</name>
<keyword evidence="1" id="KW-0479">Metal-binding</keyword>
<dbReference type="GO" id="GO:0046872">
    <property type="term" value="F:metal ion binding"/>
    <property type="evidence" value="ECO:0007669"/>
    <property type="project" value="UniProtKB-KW"/>
</dbReference>
<dbReference type="GO" id="GO:0048205">
    <property type="term" value="P:COPI coating of Golgi vesicle"/>
    <property type="evidence" value="ECO:0007669"/>
    <property type="project" value="TreeGrafter"/>
</dbReference>
<dbReference type="GO" id="GO:0000139">
    <property type="term" value="C:Golgi membrane"/>
    <property type="evidence" value="ECO:0007669"/>
    <property type="project" value="GOC"/>
</dbReference>
<proteinExistence type="predicted"/>
<dbReference type="PANTHER" id="PTHR45686:SF4">
    <property type="entry name" value="ADP-RIBOSYLATION FACTOR GTPASE ACTIVATING PROTEIN 3, ISOFORM H"/>
    <property type="match status" value="1"/>
</dbReference>
<dbReference type="AlphaFoldDB" id="A0A7J7L7X2"/>
<dbReference type="PANTHER" id="PTHR45686">
    <property type="entry name" value="ADP-RIBOSYLATION FACTOR GTPASE ACTIVATING PROTEIN 3, ISOFORM H-RELATED"/>
    <property type="match status" value="1"/>
</dbReference>
<sequence length="71" mass="7699">MESSTAISSADLFGSDMDDSRLDLTAAELINRISFQASQDISSLKNIAGETGKKFTTFASSFMSDLQDRIL</sequence>
<gene>
    <name evidence="3" type="ORF">GIB67_032532</name>
</gene>
<accession>A0A7J7L7X2</accession>
<dbReference type="EMBL" id="JACGCM010002568">
    <property type="protein sequence ID" value="KAF6138638.1"/>
    <property type="molecule type" value="Genomic_DNA"/>
</dbReference>